<protein>
    <submittedName>
        <fullName evidence="2">Uncharacterized protein</fullName>
    </submittedName>
</protein>
<dbReference type="PATRIC" id="fig|1187852.3.peg.1323"/>
<proteinExistence type="predicted"/>
<name>A0A0J6VDS6_9HYPH</name>
<evidence type="ECO:0000313" key="2">
    <source>
        <dbReference type="EMBL" id="KMO37221.1"/>
    </source>
</evidence>
<evidence type="ECO:0000256" key="1">
    <source>
        <dbReference type="SAM" id="MobiDB-lite"/>
    </source>
</evidence>
<dbReference type="EMBL" id="LABZ01000137">
    <property type="protein sequence ID" value="KMO37221.1"/>
    <property type="molecule type" value="Genomic_DNA"/>
</dbReference>
<gene>
    <name evidence="2" type="ORF">VQ03_19585</name>
</gene>
<feature type="region of interest" description="Disordered" evidence="1">
    <location>
        <begin position="1"/>
        <end position="27"/>
    </location>
</feature>
<comment type="caution">
    <text evidence="2">The sequence shown here is derived from an EMBL/GenBank/DDBJ whole genome shotgun (WGS) entry which is preliminary data.</text>
</comment>
<evidence type="ECO:0000313" key="3">
    <source>
        <dbReference type="Proteomes" id="UP000036449"/>
    </source>
</evidence>
<reference evidence="2 3" key="1">
    <citation type="submission" date="2015-03" db="EMBL/GenBank/DDBJ databases">
        <title>Genome sequencing of Methylobacterium tarhaniae DSM 25844.</title>
        <authorList>
            <person name="Chaudhry V."/>
            <person name="Patil P.B."/>
        </authorList>
    </citation>
    <scope>NUCLEOTIDE SEQUENCE [LARGE SCALE GENOMIC DNA]</scope>
    <source>
        <strain evidence="2 3">DSM 25844</strain>
    </source>
</reference>
<accession>A0A0J6VDS6</accession>
<sequence length="61" mass="6413">MIFSGLSPGQPCRRRRPAPPLTLRDGPSIRREPCSIVIETSRADILSGPMAGIAVAGSAEP</sequence>
<dbReference type="AlphaFoldDB" id="A0A0J6VDS6"/>
<keyword evidence="3" id="KW-1185">Reference proteome</keyword>
<dbReference type="Proteomes" id="UP000036449">
    <property type="component" value="Unassembled WGS sequence"/>
</dbReference>
<organism evidence="2 3">
    <name type="scientific">Methylobacterium tarhaniae</name>
    <dbReference type="NCBI Taxonomy" id="1187852"/>
    <lineage>
        <taxon>Bacteria</taxon>
        <taxon>Pseudomonadati</taxon>
        <taxon>Pseudomonadota</taxon>
        <taxon>Alphaproteobacteria</taxon>
        <taxon>Hyphomicrobiales</taxon>
        <taxon>Methylobacteriaceae</taxon>
        <taxon>Methylobacterium</taxon>
    </lineage>
</organism>